<protein>
    <submittedName>
        <fullName evidence="2">Uncharacterized protein</fullName>
    </submittedName>
</protein>
<dbReference type="AlphaFoldDB" id="A0A8E2DHS2"/>
<feature type="region of interest" description="Disordered" evidence="1">
    <location>
        <begin position="1"/>
        <end position="69"/>
    </location>
</feature>
<feature type="compositionally biased region" description="Low complexity" evidence="1">
    <location>
        <begin position="35"/>
        <end position="63"/>
    </location>
</feature>
<feature type="region of interest" description="Disordered" evidence="1">
    <location>
        <begin position="223"/>
        <end position="264"/>
    </location>
</feature>
<organism evidence="2 3">
    <name type="scientific">Obba rivulosa</name>
    <dbReference type="NCBI Taxonomy" id="1052685"/>
    <lineage>
        <taxon>Eukaryota</taxon>
        <taxon>Fungi</taxon>
        <taxon>Dikarya</taxon>
        <taxon>Basidiomycota</taxon>
        <taxon>Agaricomycotina</taxon>
        <taxon>Agaricomycetes</taxon>
        <taxon>Polyporales</taxon>
        <taxon>Gelatoporiaceae</taxon>
        <taxon>Obba</taxon>
    </lineage>
</organism>
<dbReference type="EMBL" id="KV722486">
    <property type="protein sequence ID" value="OCH87402.1"/>
    <property type="molecule type" value="Genomic_DNA"/>
</dbReference>
<evidence type="ECO:0000313" key="2">
    <source>
        <dbReference type="EMBL" id="OCH87402.1"/>
    </source>
</evidence>
<keyword evidence="3" id="KW-1185">Reference proteome</keyword>
<name>A0A8E2DHS2_9APHY</name>
<dbReference type="Proteomes" id="UP000250043">
    <property type="component" value="Unassembled WGS sequence"/>
</dbReference>
<feature type="compositionally biased region" description="Low complexity" evidence="1">
    <location>
        <begin position="254"/>
        <end position="264"/>
    </location>
</feature>
<evidence type="ECO:0000313" key="3">
    <source>
        <dbReference type="Proteomes" id="UP000250043"/>
    </source>
</evidence>
<feature type="compositionally biased region" description="Polar residues" evidence="1">
    <location>
        <begin position="235"/>
        <end position="244"/>
    </location>
</feature>
<sequence>MTEPMRTVSGHTVAIPIPGATGARRPRPYSKVGRSSSWSSSNSGSCKSDTSAASRGSGSGNSDLIFGPMEGLTEEPYSCAPGRPNQHQYLYSVANVPRTLPPEPPVCARCGQPSGHHMTHCEREGIGFLRRSTIREGNSSQPHEFHAPERHQVPERMFAASQPGYHQTMSSGAMQPDEGLLSPSRTFPFSHAGPSSGHLPAGITPAMLPAESFTLGSPPRSFPISRMSFMCPEGSVQNPPSTQGRARSRRRTRTWAARPPADRR</sequence>
<accession>A0A8E2DHS2</accession>
<evidence type="ECO:0000256" key="1">
    <source>
        <dbReference type="SAM" id="MobiDB-lite"/>
    </source>
</evidence>
<proteinExistence type="predicted"/>
<reference evidence="2 3" key="1">
    <citation type="submission" date="2016-07" db="EMBL/GenBank/DDBJ databases">
        <title>Draft genome of the white-rot fungus Obba rivulosa 3A-2.</title>
        <authorList>
            <consortium name="DOE Joint Genome Institute"/>
            <person name="Miettinen O."/>
            <person name="Riley R."/>
            <person name="Acob R."/>
            <person name="Barry K."/>
            <person name="Cullen D."/>
            <person name="De Vries R."/>
            <person name="Hainaut M."/>
            <person name="Hatakka A."/>
            <person name="Henrissat B."/>
            <person name="Hilden K."/>
            <person name="Kuo R."/>
            <person name="Labutti K."/>
            <person name="Lipzen A."/>
            <person name="Makela M.R."/>
            <person name="Sandor L."/>
            <person name="Spatafora J.W."/>
            <person name="Grigoriev I.V."/>
            <person name="Hibbett D.S."/>
        </authorList>
    </citation>
    <scope>NUCLEOTIDE SEQUENCE [LARGE SCALE GENOMIC DNA]</scope>
    <source>
        <strain evidence="2 3">3A-2</strain>
    </source>
</reference>
<gene>
    <name evidence="2" type="ORF">OBBRIDRAFT_156809</name>
</gene>